<dbReference type="HOGENOM" id="CLU_1644677_0_0_1"/>
<dbReference type="AlphaFoldDB" id="A0A074S5M3"/>
<evidence type="ECO:0000256" key="2">
    <source>
        <dbReference type="SAM" id="SignalP"/>
    </source>
</evidence>
<keyword evidence="4" id="KW-1185">Reference proteome</keyword>
<dbReference type="EMBL" id="AZST01000020">
    <property type="protein sequence ID" value="KEP54701.1"/>
    <property type="molecule type" value="Genomic_DNA"/>
</dbReference>
<feature type="signal peptide" evidence="2">
    <location>
        <begin position="1"/>
        <end position="18"/>
    </location>
</feature>
<feature type="chain" id="PRO_5001698563" description="Transmembrane protein" evidence="2">
    <location>
        <begin position="19"/>
        <end position="161"/>
    </location>
</feature>
<keyword evidence="2" id="KW-0732">Signal</keyword>
<evidence type="ECO:0000256" key="1">
    <source>
        <dbReference type="SAM" id="MobiDB-lite"/>
    </source>
</evidence>
<reference evidence="3 4" key="1">
    <citation type="submission" date="2013-12" db="EMBL/GenBank/DDBJ databases">
        <authorList>
            <person name="Cubeta M."/>
            <person name="Pakala S."/>
            <person name="Fedorova N."/>
            <person name="Thomas E."/>
            <person name="Dean R."/>
            <person name="Jabaji S."/>
            <person name="Neate S."/>
            <person name="Toda T."/>
            <person name="Tavantzis S."/>
            <person name="Vilgalys R."/>
            <person name="Bharathan N."/>
            <person name="Pakala S."/>
            <person name="Losada L.S."/>
            <person name="Zafar N."/>
            <person name="Nierman W."/>
        </authorList>
    </citation>
    <scope>NUCLEOTIDE SEQUENCE [LARGE SCALE GENOMIC DNA]</scope>
    <source>
        <strain evidence="3 4">123E</strain>
    </source>
</reference>
<gene>
    <name evidence="3" type="ORF">V565_013750</name>
</gene>
<dbReference type="OrthoDB" id="3266634at2759"/>
<evidence type="ECO:0008006" key="5">
    <source>
        <dbReference type="Google" id="ProtNLM"/>
    </source>
</evidence>
<comment type="caution">
    <text evidence="3">The sequence shown here is derived from an EMBL/GenBank/DDBJ whole genome shotgun (WGS) entry which is preliminary data.</text>
</comment>
<sequence>MRTQFVLSALAFVATVGAQSSSFITTPIDITGTNISPPSATPTSIETQSPRPSLSASEAPTETFPSISEGPSSEAPTETMPTIVSSVTRPPATNSLSSVIASASSALSSVANSLTSRSASTIGASATPTASQNAGVPLQMGVAGWTVGAVLAGVVAGAALL</sequence>
<name>A0A074S5M3_9AGAM</name>
<feature type="region of interest" description="Disordered" evidence="1">
    <location>
        <begin position="30"/>
        <end position="88"/>
    </location>
</feature>
<protein>
    <recommendedName>
        <fullName evidence="5">Transmembrane protein</fullName>
    </recommendedName>
</protein>
<proteinExistence type="predicted"/>
<organism evidence="3 4">
    <name type="scientific">Rhizoctonia solani 123E</name>
    <dbReference type="NCBI Taxonomy" id="1423351"/>
    <lineage>
        <taxon>Eukaryota</taxon>
        <taxon>Fungi</taxon>
        <taxon>Dikarya</taxon>
        <taxon>Basidiomycota</taxon>
        <taxon>Agaricomycotina</taxon>
        <taxon>Agaricomycetes</taxon>
        <taxon>Cantharellales</taxon>
        <taxon>Ceratobasidiaceae</taxon>
        <taxon>Rhizoctonia</taxon>
    </lineage>
</organism>
<accession>A0A074S5M3</accession>
<dbReference type="Proteomes" id="UP000027456">
    <property type="component" value="Unassembled WGS sequence"/>
</dbReference>
<feature type="compositionally biased region" description="Polar residues" evidence="1">
    <location>
        <begin position="31"/>
        <end position="88"/>
    </location>
</feature>
<evidence type="ECO:0000313" key="4">
    <source>
        <dbReference type="Proteomes" id="UP000027456"/>
    </source>
</evidence>
<evidence type="ECO:0000313" key="3">
    <source>
        <dbReference type="EMBL" id="KEP54701.1"/>
    </source>
</evidence>